<dbReference type="GeneID" id="98316838"/>
<keyword evidence="4" id="KW-1185">Reference proteome</keyword>
<protein>
    <submittedName>
        <fullName evidence="3">Prophage Lp2 protein 34</fullName>
    </submittedName>
</protein>
<organism evidence="3 4">
    <name type="scientific">Liquorilactobacillus mali KCTC 3596 = DSM 20444</name>
    <dbReference type="NCBI Taxonomy" id="1046596"/>
    <lineage>
        <taxon>Bacteria</taxon>
        <taxon>Bacillati</taxon>
        <taxon>Bacillota</taxon>
        <taxon>Bacilli</taxon>
        <taxon>Lactobacillales</taxon>
        <taxon>Lactobacillaceae</taxon>
        <taxon>Liquorilactobacillus</taxon>
    </lineage>
</organism>
<gene>
    <name evidence="3" type="ORF">FD00_GL001750</name>
</gene>
<accession>J1F0P8</accession>
<evidence type="ECO:0000256" key="1">
    <source>
        <dbReference type="ARBA" id="ARBA00022612"/>
    </source>
</evidence>
<dbReference type="AlphaFoldDB" id="J1F0P8"/>
<name>J1F0P8_9LACO</name>
<dbReference type="PATRIC" id="fig|1046596.6.peg.1840"/>
<dbReference type="Gene3D" id="6.10.140.2160">
    <property type="match status" value="1"/>
</dbReference>
<dbReference type="Proteomes" id="UP000050898">
    <property type="component" value="Unassembled WGS sequence"/>
</dbReference>
<dbReference type="InterPro" id="IPR052404">
    <property type="entry name" value="SPP1-like_terminase"/>
</dbReference>
<sequence>MKLTLKQKRFADEYIISGNATDAAIKAGYSKKTARSIGQENLTKPAIREYIAIRLKEIDSAKIADQKEILEFMTSVLRREEQDQIVVTLKKPTTIKVEGAKEDYEKVTYEDVSEVVDIKAKVSDALKAAELLSKVRKFSADNDLAEAKAKQAKENGTELVQPINIIDRWESDSDDTND</sequence>
<dbReference type="OrthoDB" id="7358785at2"/>
<reference evidence="3 4" key="1">
    <citation type="journal article" date="2015" name="Genome Announc.">
        <title>Expanding the biotechnology potential of lactobacilli through comparative genomics of 213 strains and associated genera.</title>
        <authorList>
            <person name="Sun Z."/>
            <person name="Harris H.M."/>
            <person name="McCann A."/>
            <person name="Guo C."/>
            <person name="Argimon S."/>
            <person name="Zhang W."/>
            <person name="Yang X."/>
            <person name="Jeffery I.B."/>
            <person name="Cooney J.C."/>
            <person name="Kagawa T.F."/>
            <person name="Liu W."/>
            <person name="Song Y."/>
            <person name="Salvetti E."/>
            <person name="Wrobel A."/>
            <person name="Rasinkangas P."/>
            <person name="Parkhill J."/>
            <person name="Rea M.C."/>
            <person name="O'Sullivan O."/>
            <person name="Ritari J."/>
            <person name="Douillard F.P."/>
            <person name="Paul Ross R."/>
            <person name="Yang R."/>
            <person name="Briner A.E."/>
            <person name="Felis G.E."/>
            <person name="de Vos W.M."/>
            <person name="Barrangou R."/>
            <person name="Klaenhammer T.R."/>
            <person name="Caufield P.W."/>
            <person name="Cui Y."/>
            <person name="Zhang H."/>
            <person name="O'Toole P.W."/>
        </authorList>
    </citation>
    <scope>NUCLEOTIDE SEQUENCE [LARGE SCALE GENOMIC DNA]</scope>
    <source>
        <strain evidence="3 4">DSM 20444</strain>
    </source>
</reference>
<dbReference type="RefSeq" id="WP_003691153.1">
    <property type="nucleotide sequence ID" value="NZ_AKKT01000174.1"/>
</dbReference>
<keyword evidence="1" id="KW-1188">Viral release from host cell</keyword>
<dbReference type="InterPro" id="IPR038713">
    <property type="entry name" value="Terminase_Gp1_N_sf"/>
</dbReference>
<dbReference type="GO" id="GO:0051276">
    <property type="term" value="P:chromosome organization"/>
    <property type="evidence" value="ECO:0007669"/>
    <property type="project" value="InterPro"/>
</dbReference>
<keyword evidence="2" id="KW-0231">Viral genome packaging</keyword>
<evidence type="ECO:0000256" key="2">
    <source>
        <dbReference type="ARBA" id="ARBA00023219"/>
    </source>
</evidence>
<dbReference type="PANTHER" id="PTHR41328:SF2">
    <property type="entry name" value="TERMINASE SMALL SUBUNIT"/>
    <property type="match status" value="1"/>
</dbReference>
<dbReference type="PANTHER" id="PTHR41328">
    <property type="entry name" value="TERMINASE SMALL SUBUNIT-RELATED"/>
    <property type="match status" value="1"/>
</dbReference>
<dbReference type="InterPro" id="IPR005335">
    <property type="entry name" value="Terminase_ssu"/>
</dbReference>
<comment type="caution">
    <text evidence="3">The sequence shown here is derived from an EMBL/GenBank/DDBJ whole genome shotgun (WGS) entry which is preliminary data.</text>
</comment>
<evidence type="ECO:0000313" key="4">
    <source>
        <dbReference type="Proteomes" id="UP000050898"/>
    </source>
</evidence>
<dbReference type="Gene3D" id="1.10.10.1400">
    <property type="entry name" value="Terminase, small subunit, N-terminal DNA-binding domain, HTH motif"/>
    <property type="match status" value="1"/>
</dbReference>
<dbReference type="Pfam" id="PF03592">
    <property type="entry name" value="Terminase_2"/>
    <property type="match status" value="1"/>
</dbReference>
<dbReference type="EMBL" id="AYYH01000047">
    <property type="protein sequence ID" value="KRN08800.1"/>
    <property type="molecule type" value="Genomic_DNA"/>
</dbReference>
<evidence type="ECO:0000313" key="3">
    <source>
        <dbReference type="EMBL" id="KRN08800.1"/>
    </source>
</evidence>
<proteinExistence type="predicted"/>